<evidence type="ECO:0000259" key="1">
    <source>
        <dbReference type="Pfam" id="PF20150"/>
    </source>
</evidence>
<dbReference type="KEGG" id="glz:GLAREA_00965"/>
<sequence length="299" mass="34823">MSDTTYRSWWEEGRNYTHKSESKSLIDNLGLVRYIPPTRGLSSRKFTDFPFMQLPPELRLEVYSLAGFFKPHVISLGSRGPGNRKARRSSTPPVAILITRSKTPVEFYFCRESRMLALECYQKLQFKCYRDGLSLDTHIYVNPGIPHLELDLKANPNFWQTVSLTVSTLQRSCRKEDLGRFRIIISNTPATQFFLIASEGQDHQHKDFMRGIASFILELGVDQVVLLPKRDANDQGDDPKQDLMRAVESECMYDSERTVKWFRDIRISGIARIWKKRGLVFTRRTADYPIPTHPRSYYW</sequence>
<name>S3CW19_GLAL2</name>
<dbReference type="EMBL" id="KE145367">
    <property type="protein sequence ID" value="EPE29805.1"/>
    <property type="molecule type" value="Genomic_DNA"/>
</dbReference>
<evidence type="ECO:0000313" key="2">
    <source>
        <dbReference type="EMBL" id="EPE29805.1"/>
    </source>
</evidence>
<organism evidence="2 3">
    <name type="scientific">Glarea lozoyensis (strain ATCC 20868 / MF5171)</name>
    <dbReference type="NCBI Taxonomy" id="1116229"/>
    <lineage>
        <taxon>Eukaryota</taxon>
        <taxon>Fungi</taxon>
        <taxon>Dikarya</taxon>
        <taxon>Ascomycota</taxon>
        <taxon>Pezizomycotina</taxon>
        <taxon>Leotiomycetes</taxon>
        <taxon>Helotiales</taxon>
        <taxon>Helotiaceae</taxon>
        <taxon>Glarea</taxon>
    </lineage>
</organism>
<dbReference type="RefSeq" id="XP_008083914.1">
    <property type="nucleotide sequence ID" value="XM_008085723.1"/>
</dbReference>
<evidence type="ECO:0000313" key="3">
    <source>
        <dbReference type="Proteomes" id="UP000016922"/>
    </source>
</evidence>
<dbReference type="GeneID" id="19460023"/>
<protein>
    <recommendedName>
        <fullName evidence="1">2EXR domain-containing protein</fullName>
    </recommendedName>
</protein>
<proteinExistence type="predicted"/>
<dbReference type="OrthoDB" id="5372935at2759"/>
<gene>
    <name evidence="2" type="ORF">GLAREA_00965</name>
</gene>
<dbReference type="HOGENOM" id="CLU_930808_0_0_1"/>
<reference evidence="2 3" key="1">
    <citation type="journal article" date="2013" name="BMC Genomics">
        <title>Genomics-driven discovery of the pneumocandin biosynthetic gene cluster in the fungus Glarea lozoyensis.</title>
        <authorList>
            <person name="Chen L."/>
            <person name="Yue Q."/>
            <person name="Zhang X."/>
            <person name="Xiang M."/>
            <person name="Wang C."/>
            <person name="Li S."/>
            <person name="Che Y."/>
            <person name="Ortiz-Lopez F.J."/>
            <person name="Bills G.F."/>
            <person name="Liu X."/>
            <person name="An Z."/>
        </authorList>
    </citation>
    <scope>NUCLEOTIDE SEQUENCE [LARGE SCALE GENOMIC DNA]</scope>
    <source>
        <strain evidence="3">ATCC 20868 / MF5171</strain>
    </source>
</reference>
<accession>S3CW19</accession>
<dbReference type="Proteomes" id="UP000016922">
    <property type="component" value="Unassembled WGS sequence"/>
</dbReference>
<dbReference type="AlphaFoldDB" id="S3CW19"/>
<feature type="domain" description="2EXR" evidence="1">
    <location>
        <begin position="50"/>
        <end position="143"/>
    </location>
</feature>
<keyword evidence="3" id="KW-1185">Reference proteome</keyword>
<dbReference type="Pfam" id="PF20150">
    <property type="entry name" value="2EXR"/>
    <property type="match status" value="1"/>
</dbReference>
<dbReference type="InterPro" id="IPR045518">
    <property type="entry name" value="2EXR"/>
</dbReference>